<organism evidence="2 3">
    <name type="scientific">Athelia psychrophila</name>
    <dbReference type="NCBI Taxonomy" id="1759441"/>
    <lineage>
        <taxon>Eukaryota</taxon>
        <taxon>Fungi</taxon>
        <taxon>Dikarya</taxon>
        <taxon>Basidiomycota</taxon>
        <taxon>Agaricomycotina</taxon>
        <taxon>Agaricomycetes</taxon>
        <taxon>Agaricomycetidae</taxon>
        <taxon>Atheliales</taxon>
        <taxon>Atheliaceae</taxon>
        <taxon>Athelia</taxon>
    </lineage>
</organism>
<dbReference type="STRING" id="436010.A0A167TF94"/>
<dbReference type="Gene3D" id="2.40.50.40">
    <property type="match status" value="1"/>
</dbReference>
<evidence type="ECO:0000313" key="3">
    <source>
        <dbReference type="Proteomes" id="UP000076532"/>
    </source>
</evidence>
<dbReference type="Pfam" id="PF00385">
    <property type="entry name" value="Chromo"/>
    <property type="match status" value="1"/>
</dbReference>
<reference evidence="2 3" key="1">
    <citation type="journal article" date="2016" name="Mol. Biol. Evol.">
        <title>Comparative Genomics of Early-Diverging Mushroom-Forming Fungi Provides Insights into the Origins of Lignocellulose Decay Capabilities.</title>
        <authorList>
            <person name="Nagy L.G."/>
            <person name="Riley R."/>
            <person name="Tritt A."/>
            <person name="Adam C."/>
            <person name="Daum C."/>
            <person name="Floudas D."/>
            <person name="Sun H."/>
            <person name="Yadav J.S."/>
            <person name="Pangilinan J."/>
            <person name="Larsson K.H."/>
            <person name="Matsuura K."/>
            <person name="Barry K."/>
            <person name="Labutti K."/>
            <person name="Kuo R."/>
            <person name="Ohm R.A."/>
            <person name="Bhattacharya S.S."/>
            <person name="Shirouzu T."/>
            <person name="Yoshinaga Y."/>
            <person name="Martin F.M."/>
            <person name="Grigoriev I.V."/>
            <person name="Hibbett D.S."/>
        </authorList>
    </citation>
    <scope>NUCLEOTIDE SEQUENCE [LARGE SCALE GENOMIC DNA]</scope>
    <source>
        <strain evidence="2 3">CBS 109695</strain>
    </source>
</reference>
<dbReference type="PROSITE" id="PS50013">
    <property type="entry name" value="CHROMO_2"/>
    <property type="match status" value="1"/>
</dbReference>
<keyword evidence="3" id="KW-1185">Reference proteome</keyword>
<dbReference type="InterPro" id="IPR016197">
    <property type="entry name" value="Chromo-like_dom_sf"/>
</dbReference>
<dbReference type="SUPFAM" id="SSF54160">
    <property type="entry name" value="Chromo domain-like"/>
    <property type="match status" value="1"/>
</dbReference>
<gene>
    <name evidence="2" type="ORF">FIBSPDRAFT_769814</name>
</gene>
<sequence length="124" mass="13980">MPRWDGPYGVEKTHPETSNYTLVLPNSPQTFATFHTSHLKAHCANDNILFPGRAHVAPGPVMTVDGLEEYFIAKIVDARRRGHGWQYLICWVGYGSEEDHWLSGKELAECEALDVWLKSNPSDV</sequence>
<protein>
    <recommendedName>
        <fullName evidence="1">Chromo domain-containing protein</fullName>
    </recommendedName>
</protein>
<evidence type="ECO:0000259" key="1">
    <source>
        <dbReference type="PROSITE" id="PS50013"/>
    </source>
</evidence>
<dbReference type="AlphaFoldDB" id="A0A167TF94"/>
<dbReference type="InterPro" id="IPR023780">
    <property type="entry name" value="Chromo_domain"/>
</dbReference>
<dbReference type="OrthoDB" id="3268967at2759"/>
<dbReference type="Proteomes" id="UP000076532">
    <property type="component" value="Unassembled WGS sequence"/>
</dbReference>
<evidence type="ECO:0000313" key="2">
    <source>
        <dbReference type="EMBL" id="KZP02880.1"/>
    </source>
</evidence>
<feature type="domain" description="Chromo" evidence="1">
    <location>
        <begin position="70"/>
        <end position="124"/>
    </location>
</feature>
<name>A0A167TF94_9AGAM</name>
<proteinExistence type="predicted"/>
<dbReference type="InterPro" id="IPR000953">
    <property type="entry name" value="Chromo/chromo_shadow_dom"/>
</dbReference>
<accession>A0A167TF94</accession>
<dbReference type="GO" id="GO:0006338">
    <property type="term" value="P:chromatin remodeling"/>
    <property type="evidence" value="ECO:0007669"/>
    <property type="project" value="UniProtKB-ARBA"/>
</dbReference>
<dbReference type="EMBL" id="KV418257">
    <property type="protein sequence ID" value="KZP02880.1"/>
    <property type="molecule type" value="Genomic_DNA"/>
</dbReference>